<dbReference type="AlphaFoldDB" id="A0A137P3D0"/>
<feature type="transmembrane region" description="Helical" evidence="1">
    <location>
        <begin position="20"/>
        <end position="41"/>
    </location>
</feature>
<reference evidence="2 3" key="1">
    <citation type="journal article" date="2015" name="Genome Biol. Evol.">
        <title>Phylogenomic analyses indicate that early fungi evolved digesting cell walls of algal ancestors of land plants.</title>
        <authorList>
            <person name="Chang Y."/>
            <person name="Wang S."/>
            <person name="Sekimoto S."/>
            <person name="Aerts A.L."/>
            <person name="Choi C."/>
            <person name="Clum A."/>
            <person name="LaButti K.M."/>
            <person name="Lindquist E.A."/>
            <person name="Yee Ngan C."/>
            <person name="Ohm R.A."/>
            <person name="Salamov A.A."/>
            <person name="Grigoriev I.V."/>
            <person name="Spatafora J.W."/>
            <person name="Berbee M.L."/>
        </authorList>
    </citation>
    <scope>NUCLEOTIDE SEQUENCE [LARGE SCALE GENOMIC DNA]</scope>
    <source>
        <strain evidence="2 3">NRRL 28638</strain>
    </source>
</reference>
<evidence type="ECO:0000313" key="3">
    <source>
        <dbReference type="Proteomes" id="UP000070444"/>
    </source>
</evidence>
<dbReference type="EMBL" id="KQ964531">
    <property type="protein sequence ID" value="KXN69532.1"/>
    <property type="molecule type" value="Genomic_DNA"/>
</dbReference>
<evidence type="ECO:0000313" key="2">
    <source>
        <dbReference type="EMBL" id="KXN69532.1"/>
    </source>
</evidence>
<organism evidence="2 3">
    <name type="scientific">Conidiobolus coronatus (strain ATCC 28846 / CBS 209.66 / NRRL 28638)</name>
    <name type="common">Delacroixia coronata</name>
    <dbReference type="NCBI Taxonomy" id="796925"/>
    <lineage>
        <taxon>Eukaryota</taxon>
        <taxon>Fungi</taxon>
        <taxon>Fungi incertae sedis</taxon>
        <taxon>Zoopagomycota</taxon>
        <taxon>Entomophthoromycotina</taxon>
        <taxon>Entomophthoromycetes</taxon>
        <taxon>Entomophthorales</taxon>
        <taxon>Ancylistaceae</taxon>
        <taxon>Conidiobolus</taxon>
    </lineage>
</organism>
<keyword evidence="3" id="KW-1185">Reference proteome</keyword>
<keyword evidence="1" id="KW-0472">Membrane</keyword>
<name>A0A137P3D0_CONC2</name>
<dbReference type="Proteomes" id="UP000070444">
    <property type="component" value="Unassembled WGS sequence"/>
</dbReference>
<accession>A0A137P3D0</accession>
<keyword evidence="1" id="KW-1133">Transmembrane helix</keyword>
<sequence>MHIFDFNFCSIKFKIRNLPNIVSAQTLINLYLIEILANYFYNYLSYRKRNNAGIELNSIISLSYINIYEIL</sequence>
<keyword evidence="1" id="KW-0812">Transmembrane</keyword>
<protein>
    <submittedName>
        <fullName evidence="2">Uncharacterized protein</fullName>
    </submittedName>
</protein>
<gene>
    <name evidence="2" type="ORF">CONCODRAFT_94568</name>
</gene>
<evidence type="ECO:0000256" key="1">
    <source>
        <dbReference type="SAM" id="Phobius"/>
    </source>
</evidence>
<proteinExistence type="predicted"/>